<dbReference type="EMBL" id="CP026652">
    <property type="protein sequence ID" value="AVH57977.1"/>
    <property type="molecule type" value="Genomic_DNA"/>
</dbReference>
<keyword evidence="3" id="KW-1185">Reference proteome</keyword>
<name>A0ABM6SU65_9ACTN</name>
<protein>
    <recommendedName>
        <fullName evidence="4">ATP/GTP-binding protein</fullName>
    </recommendedName>
</protein>
<evidence type="ECO:0008006" key="4">
    <source>
        <dbReference type="Google" id="ProtNLM"/>
    </source>
</evidence>
<keyword evidence="1" id="KW-1133">Transmembrane helix</keyword>
<gene>
    <name evidence="2" type="ORF">C4B68_21890</name>
</gene>
<accession>A0ABM6SU65</accession>
<sequence>MSGAGSRSGRSVDGGVGEHLKRFQERYEPLFTRALLMAIFVTGLVAQFVKPVGDAVEDKAFLGGALLSLVGYVLYGTIKDLAMSLRRPPRVQVESRELGSFVNEAFRAREVEISFLGYTGETLCNELFHRLEKLLEDPGPTRLVSVRVLIPDFDQPMTVPSRVGADDAPVDDPDFRRRLELKCQEYDETLSGIGERLNALGRVSAECEYRVYPGIPRDKICIFNREQVLHGLYNVAARTMLRSAGPEFYDPKGYRTDLSVWSRGAGDDAKAIVATWNKHLDDLWNLSMKPSWRRGPSA</sequence>
<keyword evidence="1" id="KW-0472">Membrane</keyword>
<feature type="transmembrane region" description="Helical" evidence="1">
    <location>
        <begin position="30"/>
        <end position="49"/>
    </location>
</feature>
<evidence type="ECO:0000313" key="2">
    <source>
        <dbReference type="EMBL" id="AVH57977.1"/>
    </source>
</evidence>
<reference evidence="2 3" key="1">
    <citation type="submission" date="2018-02" db="EMBL/GenBank/DDBJ databases">
        <title>Complete genome sequence of Streptomyces dengpaensis, the producer of angucyclines.</title>
        <authorList>
            <person name="Yumei L."/>
        </authorList>
    </citation>
    <scope>NUCLEOTIDE SEQUENCE [LARGE SCALE GENOMIC DNA]</scope>
    <source>
        <strain evidence="2 3">XZHG99</strain>
    </source>
</reference>
<evidence type="ECO:0000256" key="1">
    <source>
        <dbReference type="SAM" id="Phobius"/>
    </source>
</evidence>
<evidence type="ECO:0000313" key="3">
    <source>
        <dbReference type="Proteomes" id="UP000238413"/>
    </source>
</evidence>
<feature type="transmembrane region" description="Helical" evidence="1">
    <location>
        <begin position="61"/>
        <end position="78"/>
    </location>
</feature>
<organism evidence="2 3">
    <name type="scientific">Streptomyces dengpaensis</name>
    <dbReference type="NCBI Taxonomy" id="2049881"/>
    <lineage>
        <taxon>Bacteria</taxon>
        <taxon>Bacillati</taxon>
        <taxon>Actinomycetota</taxon>
        <taxon>Actinomycetes</taxon>
        <taxon>Kitasatosporales</taxon>
        <taxon>Streptomycetaceae</taxon>
        <taxon>Streptomyces</taxon>
    </lineage>
</organism>
<dbReference type="Proteomes" id="UP000238413">
    <property type="component" value="Chromosome"/>
</dbReference>
<keyword evidence="1" id="KW-0812">Transmembrane</keyword>
<proteinExistence type="predicted"/>